<keyword evidence="3" id="KW-0378">Hydrolase</keyword>
<dbReference type="Gene3D" id="3.90.850.10">
    <property type="entry name" value="Fumarylacetoacetase-like, C-terminal domain"/>
    <property type="match status" value="1"/>
</dbReference>
<dbReference type="Pfam" id="PF01557">
    <property type="entry name" value="FAA_hydrolase"/>
    <property type="match status" value="1"/>
</dbReference>
<keyword evidence="1" id="KW-0479">Metal-binding</keyword>
<sequence>MFIANVSGRLSLLTDETDAAEAIDVAEVSGGRFGPAPADAYERWDDFSTWLRQADLSSSPRRAFAPDELLTPVPTPSQIFAIGLNYADHAAEARMELPENLIVFTKFGSSLAGAVTEVALTGPTMDWEAELVVVMGRSGRSIDEADAWDHVAGLAVGQDLSDRTVQSRGKPAQFSLGKSFAGFAPVGPVLPLSAVEHRDSLRVHSTVTVEGGEERVLQDGTTADMVFSVPAIIARLSDVVELRAGDLIFTGTPSGVGLGRDPQEFLAAGSTLHTGIDQLYPITQKITD</sequence>
<comment type="caution">
    <text evidence="3">The sequence shown here is derived from an EMBL/GenBank/DDBJ whole genome shotgun (WGS) entry which is preliminary data.</text>
</comment>
<name>A0A4S4FQX0_9MICO</name>
<dbReference type="RefSeq" id="WP_136424990.1">
    <property type="nucleotide sequence ID" value="NZ_SSSN01000009.1"/>
</dbReference>
<feature type="domain" description="Fumarylacetoacetase-like C-terminal" evidence="2">
    <location>
        <begin position="79"/>
        <end position="286"/>
    </location>
</feature>
<reference evidence="3 4" key="1">
    <citation type="submission" date="2019-04" db="EMBL/GenBank/DDBJ databases">
        <authorList>
            <person name="Jiang L."/>
        </authorList>
    </citation>
    <scope>NUCLEOTIDE SEQUENCE [LARGE SCALE GENOMIC DNA]</scope>
    <source>
        <strain evidence="3 4">YIM 131861</strain>
    </source>
</reference>
<dbReference type="InterPro" id="IPR011234">
    <property type="entry name" value="Fumarylacetoacetase-like_C"/>
</dbReference>
<evidence type="ECO:0000256" key="1">
    <source>
        <dbReference type="ARBA" id="ARBA00022723"/>
    </source>
</evidence>
<protein>
    <submittedName>
        <fullName evidence="3">Fumarylacetoacetate hydrolase family protein</fullName>
    </submittedName>
</protein>
<dbReference type="SUPFAM" id="SSF56529">
    <property type="entry name" value="FAH"/>
    <property type="match status" value="1"/>
</dbReference>
<evidence type="ECO:0000313" key="3">
    <source>
        <dbReference type="EMBL" id="THG32688.1"/>
    </source>
</evidence>
<gene>
    <name evidence="3" type="ORF">E6C70_12440</name>
</gene>
<evidence type="ECO:0000313" key="4">
    <source>
        <dbReference type="Proteomes" id="UP000307380"/>
    </source>
</evidence>
<dbReference type="GO" id="GO:0046872">
    <property type="term" value="F:metal ion binding"/>
    <property type="evidence" value="ECO:0007669"/>
    <property type="project" value="UniProtKB-KW"/>
</dbReference>
<proteinExistence type="predicted"/>
<keyword evidence="4" id="KW-1185">Reference proteome</keyword>
<dbReference type="OrthoDB" id="9805307at2"/>
<evidence type="ECO:0000259" key="2">
    <source>
        <dbReference type="Pfam" id="PF01557"/>
    </source>
</evidence>
<dbReference type="GO" id="GO:0016787">
    <property type="term" value="F:hydrolase activity"/>
    <property type="evidence" value="ECO:0007669"/>
    <property type="project" value="UniProtKB-KW"/>
</dbReference>
<dbReference type="PANTHER" id="PTHR11820">
    <property type="entry name" value="ACYLPYRUVASE"/>
    <property type="match status" value="1"/>
</dbReference>
<dbReference type="Proteomes" id="UP000307380">
    <property type="component" value="Unassembled WGS sequence"/>
</dbReference>
<organism evidence="3 4">
    <name type="scientific">Orlajensenia flava</name>
    <dbReference type="NCBI Taxonomy" id="2565934"/>
    <lineage>
        <taxon>Bacteria</taxon>
        <taxon>Bacillati</taxon>
        <taxon>Actinomycetota</taxon>
        <taxon>Actinomycetes</taxon>
        <taxon>Micrococcales</taxon>
        <taxon>Microbacteriaceae</taxon>
        <taxon>Orlajensenia</taxon>
    </lineage>
</organism>
<accession>A0A4S4FQX0</accession>
<dbReference type="PANTHER" id="PTHR11820:SF112">
    <property type="entry name" value="FUMARYLACETOACETATE HYDROLASE FAMILY PROTEIN (AFU_ORTHOLOGUE AFUA_1G02370)-RELATED"/>
    <property type="match status" value="1"/>
</dbReference>
<dbReference type="EMBL" id="SSSN01000009">
    <property type="protein sequence ID" value="THG32688.1"/>
    <property type="molecule type" value="Genomic_DNA"/>
</dbReference>
<dbReference type="InterPro" id="IPR036663">
    <property type="entry name" value="Fumarylacetoacetase_C_sf"/>
</dbReference>
<dbReference type="AlphaFoldDB" id="A0A4S4FQX0"/>